<dbReference type="SMART" id="SM00382">
    <property type="entry name" value="AAA"/>
    <property type="match status" value="1"/>
</dbReference>
<dbReference type="PANTHER" id="PTHR43977">
    <property type="entry name" value="STRUCTURAL MAINTENANCE OF CHROMOSOMES PROTEIN 3"/>
    <property type="match status" value="1"/>
</dbReference>
<dbReference type="Gene3D" id="3.40.50.300">
    <property type="entry name" value="P-loop containing nucleotide triphosphate hydrolases"/>
    <property type="match status" value="2"/>
</dbReference>
<dbReference type="Proteomes" id="UP000236842">
    <property type="component" value="Unassembled WGS sequence"/>
</dbReference>
<dbReference type="InterPro" id="IPR003395">
    <property type="entry name" value="RecF/RecN/SMC_N"/>
</dbReference>
<feature type="domain" description="AAA+ ATPase" evidence="3">
    <location>
        <begin position="25"/>
        <end position="738"/>
    </location>
</feature>
<gene>
    <name evidence="4" type="ORF">COZ64_01600</name>
</gene>
<dbReference type="EMBL" id="PFIJ01000030">
    <property type="protein sequence ID" value="PIX28914.1"/>
    <property type="molecule type" value="Genomic_DNA"/>
</dbReference>
<reference evidence="5" key="1">
    <citation type="submission" date="2017-09" db="EMBL/GenBank/DDBJ databases">
        <title>Depth-based differentiation of microbial function through sediment-hosted aquifers and enrichment of novel symbionts in the deep terrestrial subsurface.</title>
        <authorList>
            <person name="Probst A.J."/>
            <person name="Ladd B."/>
            <person name="Jarett J.K."/>
            <person name="Geller-Mcgrath D.E."/>
            <person name="Sieber C.M.K."/>
            <person name="Emerson J.B."/>
            <person name="Anantharaman K."/>
            <person name="Thomas B.C."/>
            <person name="Malmstrom R."/>
            <person name="Stieglmeier M."/>
            <person name="Klingl A."/>
            <person name="Woyke T."/>
            <person name="Ryan C.M."/>
            <person name="Banfield J.F."/>
        </authorList>
    </citation>
    <scope>NUCLEOTIDE SEQUENCE [LARGE SCALE GENOMIC DNA]</scope>
</reference>
<evidence type="ECO:0000256" key="1">
    <source>
        <dbReference type="SAM" id="Coils"/>
    </source>
</evidence>
<protein>
    <recommendedName>
        <fullName evidence="3">AAA+ ATPase domain-containing protein</fullName>
    </recommendedName>
</protein>
<comment type="caution">
    <text evidence="4">The sequence shown here is derived from an EMBL/GenBank/DDBJ whole genome shotgun (WGS) entry which is preliminary data.</text>
</comment>
<evidence type="ECO:0000313" key="5">
    <source>
        <dbReference type="Proteomes" id="UP000236842"/>
    </source>
</evidence>
<proteinExistence type="predicted"/>
<dbReference type="InterPro" id="IPR027417">
    <property type="entry name" value="P-loop_NTPase"/>
</dbReference>
<name>A0A2H9N4T1_9BACT</name>
<accession>A0A2H9N4T1</accession>
<feature type="coiled-coil region" evidence="1">
    <location>
        <begin position="372"/>
        <end position="445"/>
    </location>
</feature>
<dbReference type="SUPFAM" id="SSF52540">
    <property type="entry name" value="P-loop containing nucleoside triphosphate hydrolases"/>
    <property type="match status" value="1"/>
</dbReference>
<feature type="compositionally biased region" description="Basic and acidic residues" evidence="2">
    <location>
        <begin position="610"/>
        <end position="629"/>
    </location>
</feature>
<feature type="region of interest" description="Disordered" evidence="2">
    <location>
        <begin position="603"/>
        <end position="629"/>
    </location>
</feature>
<evidence type="ECO:0000256" key="2">
    <source>
        <dbReference type="SAM" id="MobiDB-lite"/>
    </source>
</evidence>
<evidence type="ECO:0000313" key="4">
    <source>
        <dbReference type="EMBL" id="PIX28914.1"/>
    </source>
</evidence>
<dbReference type="AlphaFoldDB" id="A0A2H9N4T1"/>
<evidence type="ECO:0000259" key="3">
    <source>
        <dbReference type="SMART" id="SM00382"/>
    </source>
</evidence>
<feature type="coiled-coil region" evidence="1">
    <location>
        <begin position="246"/>
        <end position="315"/>
    </location>
</feature>
<sequence>MSDMLRSLEIQGFKSFADKIVLKFPTRITAIVGPNGSGKSNVADAFRWVLGEQSSKNIRIANAADVIFNGTPQRAQAGFASAALTFDNSRKIFPVDFSEVTLARKVYRDGVSEYAVNKKQMRLKDLTQILASAKLGVKGMGIINQGAGDVFLRASPIERREMIEEMVGLKEYRLKKEDAERRMKATSENIAKVQNILLELEPNLRLLRRQVAKWQSRAEKEHELHELSISYFSHKIWDLEHSFSHIQLSDKDADALQKDVDVLRKEIAELQGTFAELEYEDPSKRIERERTRKEIAELERKKSDLLGIIGRLEGQSEVYRSLAKTQAGFDASQAQQQFEKVLTSLRFIVSLDAVSIMREKIQNVISGLESFLSSHQHRLKDKNEQLQSCTQQLAEAQTELQNVLSALDKFSSELAKFNQAQTEQSKRFKDAVKAMEAHRDQLREKETALEHIRFNRERKKLYEDDIRLKMQEAGFAWDEFVVARRDDINHAEAHPIVVADVEMRIIRLRRDLAVMGEIDQEVVASCDEASRRFEFLTHEKQDLASALEDLQTLNQSLEEKITAGFEQSLRAIDTEFNRCFQLIFAGGKASVKTVRVGINQTEGEMEEMEKEGGAVGDEREGMKNEKGKKKEQGELGIEFSVHLPRKKIKSLEALSGGERSLTAIALLFAIIISAKPPLLVLDEIDAALDEANSCTFARLLRDIAHDVQCIIITHNRAVMESADVLYGVTMQDGLSKIFSLQFTQAQEFVGQDRVAEVQ</sequence>
<feature type="coiled-coil region" evidence="1">
    <location>
        <begin position="169"/>
        <end position="196"/>
    </location>
</feature>
<keyword evidence="1" id="KW-0175">Coiled coil</keyword>
<dbReference type="Pfam" id="PF02463">
    <property type="entry name" value="SMC_N"/>
    <property type="match status" value="1"/>
</dbReference>
<dbReference type="InterPro" id="IPR003593">
    <property type="entry name" value="AAA+_ATPase"/>
</dbReference>
<organism evidence="4 5">
    <name type="scientific">Candidatus Brennerbacteria bacterium CG_4_8_14_3_um_filter_43_14</name>
    <dbReference type="NCBI Taxonomy" id="1974521"/>
    <lineage>
        <taxon>Bacteria</taxon>
        <taxon>Candidatus Brenneribacteriota</taxon>
    </lineage>
</organism>